<evidence type="ECO:0000256" key="3">
    <source>
        <dbReference type="ARBA" id="ARBA00023002"/>
    </source>
</evidence>
<dbReference type="FunFam" id="3.40.605.10:FF:000045">
    <property type="entry name" value="1-pyrroline-5-carboxylate dehydrogenase 1"/>
    <property type="match status" value="1"/>
</dbReference>
<dbReference type="CDD" id="cd07124">
    <property type="entry name" value="ALDH_PutA-P5CDH-RocA"/>
    <property type="match status" value="1"/>
</dbReference>
<dbReference type="Gene3D" id="3.40.309.10">
    <property type="entry name" value="Aldehyde Dehydrogenase, Chain A, domain 2"/>
    <property type="match status" value="1"/>
</dbReference>
<dbReference type="InterPro" id="IPR016160">
    <property type="entry name" value="Ald_DH_CS_CYS"/>
</dbReference>
<dbReference type="InterPro" id="IPR016162">
    <property type="entry name" value="Ald_DH_N"/>
</dbReference>
<comment type="catalytic activity">
    <reaction evidence="6">
        <text>L-glutamate 5-semialdehyde + NAD(+) + H2O = L-glutamate + NADH + 2 H(+)</text>
        <dbReference type="Rhea" id="RHEA:30235"/>
        <dbReference type="ChEBI" id="CHEBI:15377"/>
        <dbReference type="ChEBI" id="CHEBI:15378"/>
        <dbReference type="ChEBI" id="CHEBI:29985"/>
        <dbReference type="ChEBI" id="CHEBI:57540"/>
        <dbReference type="ChEBI" id="CHEBI:57945"/>
        <dbReference type="ChEBI" id="CHEBI:58066"/>
        <dbReference type="EC" id="1.2.1.88"/>
    </reaction>
</comment>
<dbReference type="InterPro" id="IPR029510">
    <property type="entry name" value="Ald_DH_CS_GLU"/>
</dbReference>
<comment type="pathway">
    <text evidence="1">Amino-acid degradation; L-proline degradation into L-glutamate; L-glutamate from L-proline: step 2/2.</text>
</comment>
<evidence type="ECO:0000256" key="6">
    <source>
        <dbReference type="ARBA" id="ARBA00048142"/>
    </source>
</evidence>
<evidence type="ECO:0000256" key="2">
    <source>
        <dbReference type="ARBA" id="ARBA00012884"/>
    </source>
</evidence>
<keyword evidence="3 9" id="KW-0560">Oxidoreductase</keyword>
<dbReference type="PANTHER" id="PTHR42862:SF1">
    <property type="entry name" value="DELTA-1-PYRROLINE-5-CARBOXYLATE DEHYDROGENASE 2, ISOFORM A-RELATED"/>
    <property type="match status" value="1"/>
</dbReference>
<reference evidence="11 12" key="1">
    <citation type="journal article" date="2019" name="Nat. Microbiol.">
        <title>Mediterranean grassland soil C-N compound turnover is dependent on rainfall and depth, and is mediated by genomically divergent microorganisms.</title>
        <authorList>
            <person name="Diamond S."/>
            <person name="Andeer P.F."/>
            <person name="Li Z."/>
            <person name="Crits-Christoph A."/>
            <person name="Burstein D."/>
            <person name="Anantharaman K."/>
            <person name="Lane K.R."/>
            <person name="Thomas B.C."/>
            <person name="Pan C."/>
            <person name="Northen T.R."/>
            <person name="Banfield J.F."/>
        </authorList>
    </citation>
    <scope>NUCLEOTIDE SEQUENCE [LARGE SCALE GENOMIC DNA]</scope>
    <source>
        <strain evidence="11">WS_1</strain>
    </source>
</reference>
<evidence type="ECO:0000256" key="4">
    <source>
        <dbReference type="ARBA" id="ARBA00023027"/>
    </source>
</evidence>
<evidence type="ECO:0000313" key="12">
    <source>
        <dbReference type="Proteomes" id="UP000316292"/>
    </source>
</evidence>
<proteinExistence type="inferred from homology"/>
<dbReference type="Proteomes" id="UP000316292">
    <property type="component" value="Unassembled WGS sequence"/>
</dbReference>
<dbReference type="InterPro" id="IPR015590">
    <property type="entry name" value="Aldehyde_DH_dom"/>
</dbReference>
<evidence type="ECO:0000256" key="1">
    <source>
        <dbReference type="ARBA" id="ARBA00004786"/>
    </source>
</evidence>
<evidence type="ECO:0000256" key="5">
    <source>
        <dbReference type="ARBA" id="ARBA00032259"/>
    </source>
</evidence>
<dbReference type="GO" id="GO:0004657">
    <property type="term" value="F:proline dehydrogenase activity"/>
    <property type="evidence" value="ECO:0007669"/>
    <property type="project" value="UniProtKB-ARBA"/>
</dbReference>
<dbReference type="AlphaFoldDB" id="A0A538SC45"/>
<dbReference type="InterPro" id="IPR016161">
    <property type="entry name" value="Ald_DH/histidinol_DH"/>
</dbReference>
<evidence type="ECO:0000256" key="7">
    <source>
        <dbReference type="ARBA" id="ARBA00061617"/>
    </source>
</evidence>
<evidence type="ECO:0000256" key="9">
    <source>
        <dbReference type="RuleBase" id="RU003345"/>
    </source>
</evidence>
<accession>A0A538SC45</accession>
<sequence length="518" mass="55929">MLPEFHSAPMLDFARPDAEAGMRQALEQARSKFGTTYPLVIGGKRITTKETFQSKNPANPSECVGNFSKATVEHVNDAVAAAEKAFQSWSRIPPEERADVLLRAAGLLRKRRHEINATMVFEVGKNWLEADGDTAEAIDFCEFYAHEMMRWGSPTAHPLVPNPGESNDLLYIPLGVGVVIPPWNFPCAIAMGMTAAAVVTGNSAILKPSSDSPLTAWKIFEVLEEAGVPAGALNFLPGPGGTIGDALVEHPRVRFVAFTGSMEVGIGINERAAKVPKGQIWLKRAILEMGGKDFMILDEDADLEAGVAGVHAAAFGFQGQKCSACSRAIVHEKLYDEFVEKLRVRTQAMSIGPTEKPENDLGPVVSASAEKKILEYIEIGKGEGRLITGGGKHSGPGYFLKPTIIADVKPNARIAQEEIFGPVLAVIKARSFEEEIEIANATIYGLTGSYYSRDRARVAEAKRRLHVGNLYINRKCTGALVGIHPFGGFNMSGTDSKAGGRDYLGLFLQAKSIAEYVG</sequence>
<dbReference type="GO" id="GO:0003842">
    <property type="term" value="F:L-glutamate gamma-semialdehyde dehydrogenase activity"/>
    <property type="evidence" value="ECO:0007669"/>
    <property type="project" value="UniProtKB-EC"/>
</dbReference>
<keyword evidence="4" id="KW-0520">NAD</keyword>
<dbReference type="InterPro" id="IPR005932">
    <property type="entry name" value="RocA"/>
</dbReference>
<feature type="domain" description="Aldehyde dehydrogenase" evidence="10">
    <location>
        <begin position="49"/>
        <end position="513"/>
    </location>
</feature>
<dbReference type="GO" id="GO:0009898">
    <property type="term" value="C:cytoplasmic side of plasma membrane"/>
    <property type="evidence" value="ECO:0007669"/>
    <property type="project" value="TreeGrafter"/>
</dbReference>
<dbReference type="PANTHER" id="PTHR42862">
    <property type="entry name" value="DELTA-1-PYRROLINE-5-CARBOXYLATE DEHYDROGENASE 1, ISOFORM A-RELATED"/>
    <property type="match status" value="1"/>
</dbReference>
<evidence type="ECO:0000259" key="10">
    <source>
        <dbReference type="Pfam" id="PF00171"/>
    </source>
</evidence>
<evidence type="ECO:0000313" key="11">
    <source>
        <dbReference type="EMBL" id="TMQ48944.1"/>
    </source>
</evidence>
<dbReference type="InterPro" id="IPR016163">
    <property type="entry name" value="Ald_DH_C"/>
</dbReference>
<feature type="active site" evidence="8">
    <location>
        <position position="288"/>
    </location>
</feature>
<dbReference type="FunFam" id="3.40.309.10:FF:000005">
    <property type="entry name" value="1-pyrroline-5-carboxylate dehydrogenase 1"/>
    <property type="match status" value="1"/>
</dbReference>
<evidence type="ECO:0000256" key="8">
    <source>
        <dbReference type="PROSITE-ProRule" id="PRU10007"/>
    </source>
</evidence>
<comment type="similarity">
    <text evidence="7">Belongs to the aldehyde dehydrogenase family. RocA subfamily.</text>
</comment>
<organism evidence="11 12">
    <name type="scientific">Eiseniibacteriota bacterium</name>
    <dbReference type="NCBI Taxonomy" id="2212470"/>
    <lineage>
        <taxon>Bacteria</taxon>
        <taxon>Candidatus Eiseniibacteriota</taxon>
    </lineage>
</organism>
<protein>
    <recommendedName>
        <fullName evidence="5">L-glutamate gamma-semialdehyde dehydrogenase</fullName>
        <ecNumber evidence="2">1.2.1.88</ecNumber>
    </recommendedName>
    <alternativeName>
        <fullName evidence="5">L-glutamate gamma-semialdehyde dehydrogenase</fullName>
    </alternativeName>
</protein>
<dbReference type="NCBIfam" id="TIGR01237">
    <property type="entry name" value="D1pyr5carbox2"/>
    <property type="match status" value="1"/>
</dbReference>
<dbReference type="EMBL" id="VBOR01000063">
    <property type="protein sequence ID" value="TMQ48944.1"/>
    <property type="molecule type" value="Genomic_DNA"/>
</dbReference>
<dbReference type="SUPFAM" id="SSF53720">
    <property type="entry name" value="ALDH-like"/>
    <property type="match status" value="1"/>
</dbReference>
<gene>
    <name evidence="11" type="primary">pruA</name>
    <name evidence="11" type="ORF">E6K71_06335</name>
</gene>
<dbReference type="Gene3D" id="3.40.605.10">
    <property type="entry name" value="Aldehyde Dehydrogenase, Chain A, domain 1"/>
    <property type="match status" value="1"/>
</dbReference>
<comment type="caution">
    <text evidence="11">The sequence shown here is derived from an EMBL/GenBank/DDBJ whole genome shotgun (WGS) entry which is preliminary data.</text>
</comment>
<dbReference type="NCBIfam" id="NF002852">
    <property type="entry name" value="PRK03137.1"/>
    <property type="match status" value="1"/>
</dbReference>
<dbReference type="PROSITE" id="PS00070">
    <property type="entry name" value="ALDEHYDE_DEHYDR_CYS"/>
    <property type="match status" value="1"/>
</dbReference>
<dbReference type="EC" id="1.2.1.88" evidence="2"/>
<dbReference type="InterPro" id="IPR050485">
    <property type="entry name" value="Proline_metab_enzyme"/>
</dbReference>
<dbReference type="PROSITE" id="PS00687">
    <property type="entry name" value="ALDEHYDE_DEHYDR_GLU"/>
    <property type="match status" value="1"/>
</dbReference>
<dbReference type="Pfam" id="PF00171">
    <property type="entry name" value="Aldedh"/>
    <property type="match status" value="1"/>
</dbReference>
<name>A0A538SC45_UNCEI</name>
<dbReference type="GO" id="GO:0010133">
    <property type="term" value="P:L-proline catabolic process to L-glutamate"/>
    <property type="evidence" value="ECO:0007669"/>
    <property type="project" value="TreeGrafter"/>
</dbReference>